<dbReference type="Pfam" id="PF13579">
    <property type="entry name" value="Glyco_trans_4_4"/>
    <property type="match status" value="1"/>
</dbReference>
<dbReference type="PANTHER" id="PTHR12526">
    <property type="entry name" value="GLYCOSYLTRANSFERASE"/>
    <property type="match status" value="1"/>
</dbReference>
<evidence type="ECO:0000313" key="3">
    <source>
        <dbReference type="EMBL" id="CAB4886765.1"/>
    </source>
</evidence>
<protein>
    <submittedName>
        <fullName evidence="3">Unannotated protein</fullName>
    </submittedName>
</protein>
<feature type="domain" description="Glycosyl transferase family 1" evidence="1">
    <location>
        <begin position="196"/>
        <end position="356"/>
    </location>
</feature>
<sequence>MSSARNIKVMQIIARMNVGGPAVIVADLMRGLDSTKFQQILVTGFCDENEADYLDTVATDVTATRIAGLGRSISPLADARAFFALAAMIKREQPDVIHTHTAKAGVLGRLAAMIAGSKATRIHTFHGHLLHGYFAGWKTKLVIAIEKFLASHTNYLIAVGNQVKDDLLAAGIGKAAQYRVFFPGLPEPKVASKSDCRKALGLDAEKIYCTFVGRLTQIKRPDRLLDVAAASVARGLDIQFLVAGEGELFEDSQQRARNEKLPITFLGWRKDINELFAASDIAILTSDNEGIPLTLIQAAQAGLPIIAPRVGSIADIVIDGQTGYLTSTQPGAMASALSALVSDVALRQKLGAAGKAHADTYFSLDKSLNDHSNLYVFSQEK</sequence>
<evidence type="ECO:0000259" key="2">
    <source>
        <dbReference type="Pfam" id="PF13579"/>
    </source>
</evidence>
<name>A0A6J7F007_9ZZZZ</name>
<dbReference type="AlphaFoldDB" id="A0A6J7F007"/>
<dbReference type="Pfam" id="PF00534">
    <property type="entry name" value="Glycos_transf_1"/>
    <property type="match status" value="1"/>
</dbReference>
<gene>
    <name evidence="3" type="ORF">UFOPK3482_00862</name>
</gene>
<organism evidence="3">
    <name type="scientific">freshwater metagenome</name>
    <dbReference type="NCBI Taxonomy" id="449393"/>
    <lineage>
        <taxon>unclassified sequences</taxon>
        <taxon>metagenomes</taxon>
        <taxon>ecological metagenomes</taxon>
    </lineage>
</organism>
<proteinExistence type="predicted"/>
<feature type="domain" description="Glycosyltransferase subfamily 4-like N-terminal" evidence="2">
    <location>
        <begin position="19"/>
        <end position="181"/>
    </location>
</feature>
<reference evidence="3" key="1">
    <citation type="submission" date="2020-05" db="EMBL/GenBank/DDBJ databases">
        <authorList>
            <person name="Chiriac C."/>
            <person name="Salcher M."/>
            <person name="Ghai R."/>
            <person name="Kavagutti S V."/>
        </authorList>
    </citation>
    <scope>NUCLEOTIDE SEQUENCE</scope>
</reference>
<dbReference type="InterPro" id="IPR001296">
    <property type="entry name" value="Glyco_trans_1"/>
</dbReference>
<accession>A0A6J7F007</accession>
<dbReference type="Gene3D" id="3.40.50.2000">
    <property type="entry name" value="Glycogen Phosphorylase B"/>
    <property type="match status" value="2"/>
</dbReference>
<dbReference type="EMBL" id="CAFBLZ010000072">
    <property type="protein sequence ID" value="CAB4886765.1"/>
    <property type="molecule type" value="Genomic_DNA"/>
</dbReference>
<dbReference type="SUPFAM" id="SSF53756">
    <property type="entry name" value="UDP-Glycosyltransferase/glycogen phosphorylase"/>
    <property type="match status" value="1"/>
</dbReference>
<dbReference type="GO" id="GO:0016757">
    <property type="term" value="F:glycosyltransferase activity"/>
    <property type="evidence" value="ECO:0007669"/>
    <property type="project" value="InterPro"/>
</dbReference>
<evidence type="ECO:0000259" key="1">
    <source>
        <dbReference type="Pfam" id="PF00534"/>
    </source>
</evidence>
<dbReference type="InterPro" id="IPR028098">
    <property type="entry name" value="Glyco_trans_4-like_N"/>
</dbReference>